<proteinExistence type="predicted"/>
<dbReference type="Proteomes" id="UP000886501">
    <property type="component" value="Unassembled WGS sequence"/>
</dbReference>
<accession>A0ACB6Z1U0</accession>
<dbReference type="EMBL" id="MU118228">
    <property type="protein sequence ID" value="KAF9643413.1"/>
    <property type="molecule type" value="Genomic_DNA"/>
</dbReference>
<sequence length="237" mass="27522">MITATAIVLLIKQIWYRTLVRICRVFSGGVSPETPTICSSSFTFLPQEIVEMIIVHLTYDTHSLLACSLTCYSWYIIAVCHLHHTLITQYCFPSIYLKLWWPKPLREANKLGLLPLVKKFHIHIHVEQFCGPGKLSTKQLNWCTLRHFSTLTNVQELGVDYLDIPSFILRIQWYFGHFLPTVQSLALREPKGSHCQILYFVGLFQHLDDLKLFYYRFSFQEGPMDDLGLILLFAPPL</sequence>
<evidence type="ECO:0000313" key="2">
    <source>
        <dbReference type="Proteomes" id="UP000886501"/>
    </source>
</evidence>
<reference evidence="1" key="2">
    <citation type="journal article" date="2020" name="Nat. Commun.">
        <title>Large-scale genome sequencing of mycorrhizal fungi provides insights into the early evolution of symbiotic traits.</title>
        <authorList>
            <person name="Miyauchi S."/>
            <person name="Kiss E."/>
            <person name="Kuo A."/>
            <person name="Drula E."/>
            <person name="Kohler A."/>
            <person name="Sanchez-Garcia M."/>
            <person name="Morin E."/>
            <person name="Andreopoulos B."/>
            <person name="Barry K.W."/>
            <person name="Bonito G."/>
            <person name="Buee M."/>
            <person name="Carver A."/>
            <person name="Chen C."/>
            <person name="Cichocki N."/>
            <person name="Clum A."/>
            <person name="Culley D."/>
            <person name="Crous P.W."/>
            <person name="Fauchery L."/>
            <person name="Girlanda M."/>
            <person name="Hayes R.D."/>
            <person name="Keri Z."/>
            <person name="LaButti K."/>
            <person name="Lipzen A."/>
            <person name="Lombard V."/>
            <person name="Magnuson J."/>
            <person name="Maillard F."/>
            <person name="Murat C."/>
            <person name="Nolan M."/>
            <person name="Ohm R.A."/>
            <person name="Pangilinan J."/>
            <person name="Pereira M.F."/>
            <person name="Perotto S."/>
            <person name="Peter M."/>
            <person name="Pfister S."/>
            <person name="Riley R."/>
            <person name="Sitrit Y."/>
            <person name="Stielow J.B."/>
            <person name="Szollosi G."/>
            <person name="Zifcakova L."/>
            <person name="Stursova M."/>
            <person name="Spatafora J.W."/>
            <person name="Tedersoo L."/>
            <person name="Vaario L.M."/>
            <person name="Yamada A."/>
            <person name="Yan M."/>
            <person name="Wang P."/>
            <person name="Xu J."/>
            <person name="Bruns T."/>
            <person name="Baldrian P."/>
            <person name="Vilgalys R."/>
            <person name="Dunand C."/>
            <person name="Henrissat B."/>
            <person name="Grigoriev I.V."/>
            <person name="Hibbett D."/>
            <person name="Nagy L.G."/>
            <person name="Martin F.M."/>
        </authorList>
    </citation>
    <scope>NUCLEOTIDE SEQUENCE</scope>
    <source>
        <strain evidence="1">P2</strain>
    </source>
</reference>
<evidence type="ECO:0000313" key="1">
    <source>
        <dbReference type="EMBL" id="KAF9643413.1"/>
    </source>
</evidence>
<comment type="caution">
    <text evidence="1">The sequence shown here is derived from an EMBL/GenBank/DDBJ whole genome shotgun (WGS) entry which is preliminary data.</text>
</comment>
<protein>
    <submittedName>
        <fullName evidence="1">Uncharacterized protein</fullName>
    </submittedName>
</protein>
<gene>
    <name evidence="1" type="ORF">BDM02DRAFT_3191679</name>
</gene>
<reference evidence="1" key="1">
    <citation type="submission" date="2019-10" db="EMBL/GenBank/DDBJ databases">
        <authorList>
            <consortium name="DOE Joint Genome Institute"/>
            <person name="Kuo A."/>
            <person name="Miyauchi S."/>
            <person name="Kiss E."/>
            <person name="Drula E."/>
            <person name="Kohler A."/>
            <person name="Sanchez-Garcia M."/>
            <person name="Andreopoulos B."/>
            <person name="Barry K.W."/>
            <person name="Bonito G."/>
            <person name="Buee M."/>
            <person name="Carver A."/>
            <person name="Chen C."/>
            <person name="Cichocki N."/>
            <person name="Clum A."/>
            <person name="Culley D."/>
            <person name="Crous P.W."/>
            <person name="Fauchery L."/>
            <person name="Girlanda M."/>
            <person name="Hayes R."/>
            <person name="Keri Z."/>
            <person name="Labutti K."/>
            <person name="Lipzen A."/>
            <person name="Lombard V."/>
            <person name="Magnuson J."/>
            <person name="Maillard F."/>
            <person name="Morin E."/>
            <person name="Murat C."/>
            <person name="Nolan M."/>
            <person name="Ohm R."/>
            <person name="Pangilinan J."/>
            <person name="Pereira M."/>
            <person name="Perotto S."/>
            <person name="Peter M."/>
            <person name="Riley R."/>
            <person name="Sitrit Y."/>
            <person name="Stielow B."/>
            <person name="Szollosi G."/>
            <person name="Zifcakova L."/>
            <person name="Stursova M."/>
            <person name="Spatafora J.W."/>
            <person name="Tedersoo L."/>
            <person name="Vaario L.-M."/>
            <person name="Yamada A."/>
            <person name="Yan M."/>
            <person name="Wang P."/>
            <person name="Xu J."/>
            <person name="Bruns T."/>
            <person name="Baldrian P."/>
            <person name="Vilgalys R."/>
            <person name="Henrissat B."/>
            <person name="Grigoriev I.V."/>
            <person name="Hibbett D."/>
            <person name="Nagy L.G."/>
            <person name="Martin F.M."/>
        </authorList>
    </citation>
    <scope>NUCLEOTIDE SEQUENCE</scope>
    <source>
        <strain evidence="1">P2</strain>
    </source>
</reference>
<keyword evidence="2" id="KW-1185">Reference proteome</keyword>
<organism evidence="1 2">
    <name type="scientific">Thelephora ganbajun</name>
    <name type="common">Ganba fungus</name>
    <dbReference type="NCBI Taxonomy" id="370292"/>
    <lineage>
        <taxon>Eukaryota</taxon>
        <taxon>Fungi</taxon>
        <taxon>Dikarya</taxon>
        <taxon>Basidiomycota</taxon>
        <taxon>Agaricomycotina</taxon>
        <taxon>Agaricomycetes</taxon>
        <taxon>Thelephorales</taxon>
        <taxon>Thelephoraceae</taxon>
        <taxon>Thelephora</taxon>
    </lineage>
</organism>
<name>A0ACB6Z1U0_THEGA</name>